<evidence type="ECO:0000313" key="2">
    <source>
        <dbReference type="EMBL" id="CAE7230512.1"/>
    </source>
</evidence>
<evidence type="ECO:0000256" key="1">
    <source>
        <dbReference type="SAM" id="SignalP"/>
    </source>
</evidence>
<organism evidence="2 3">
    <name type="scientific">Rhizoctonia solani</name>
    <dbReference type="NCBI Taxonomy" id="456999"/>
    <lineage>
        <taxon>Eukaryota</taxon>
        <taxon>Fungi</taxon>
        <taxon>Dikarya</taxon>
        <taxon>Basidiomycota</taxon>
        <taxon>Agaricomycotina</taxon>
        <taxon>Agaricomycetes</taxon>
        <taxon>Cantharellales</taxon>
        <taxon>Ceratobasidiaceae</taxon>
        <taxon>Rhizoctonia</taxon>
    </lineage>
</organism>
<dbReference type="PANTHER" id="PTHR37487">
    <property type="entry name" value="CHROMOSOME 1, WHOLE GENOME SHOTGUN SEQUENCE"/>
    <property type="match status" value="1"/>
</dbReference>
<dbReference type="PANTHER" id="PTHR37487:SF2">
    <property type="entry name" value="EXPRESSED PROTEIN"/>
    <property type="match status" value="1"/>
</dbReference>
<feature type="chain" id="PRO_5034286797" description="Fibronectin type-III domain-containing protein" evidence="1">
    <location>
        <begin position="20"/>
        <end position="117"/>
    </location>
</feature>
<sequence length="117" mass="12441">MLYYLLVLSLVTLVLQVAAQAPPGPSINTPASLVQCQPTQLTWNATHTPVWISCIPGGNPSAPPLKDLGQHNGTSLTWIVDLPKDTLTTFQLRDMMGAVAYTAPLTVQGSSDSSCVH</sequence>
<dbReference type="EMBL" id="CAJNJQ010006526">
    <property type="protein sequence ID" value="CAE7230512.1"/>
    <property type="molecule type" value="Genomic_DNA"/>
</dbReference>
<evidence type="ECO:0008006" key="4">
    <source>
        <dbReference type="Google" id="ProtNLM"/>
    </source>
</evidence>
<protein>
    <recommendedName>
        <fullName evidence="4">Fibronectin type-III domain-containing protein</fullName>
    </recommendedName>
</protein>
<reference evidence="2" key="1">
    <citation type="submission" date="2021-01" db="EMBL/GenBank/DDBJ databases">
        <authorList>
            <person name="Kaushik A."/>
        </authorList>
    </citation>
    <scope>NUCLEOTIDE SEQUENCE</scope>
    <source>
        <strain evidence="2">AG5</strain>
    </source>
</reference>
<proteinExistence type="predicted"/>
<comment type="caution">
    <text evidence="2">The sequence shown here is derived from an EMBL/GenBank/DDBJ whole genome shotgun (WGS) entry which is preliminary data.</text>
</comment>
<accession>A0A8H3E8N0</accession>
<evidence type="ECO:0000313" key="3">
    <source>
        <dbReference type="Proteomes" id="UP000663827"/>
    </source>
</evidence>
<name>A0A8H3E8N0_9AGAM</name>
<keyword evidence="1" id="KW-0732">Signal</keyword>
<gene>
    <name evidence="2" type="ORF">RDB_LOCUS185144</name>
</gene>
<dbReference type="AlphaFoldDB" id="A0A8H3E8N0"/>
<dbReference type="Proteomes" id="UP000663827">
    <property type="component" value="Unassembled WGS sequence"/>
</dbReference>
<feature type="signal peptide" evidence="1">
    <location>
        <begin position="1"/>
        <end position="19"/>
    </location>
</feature>